<evidence type="ECO:0000259" key="1">
    <source>
        <dbReference type="Pfam" id="PF13372"/>
    </source>
</evidence>
<dbReference type="EMBL" id="QAOI01000001">
    <property type="protein sequence ID" value="PTQ78881.1"/>
    <property type="molecule type" value="Genomic_DNA"/>
</dbReference>
<dbReference type="InterPro" id="IPR053728">
    <property type="entry name" value="Alginate_Permeability_Chnl"/>
</dbReference>
<gene>
    <name evidence="2" type="ORF">C8R26_101197</name>
</gene>
<protein>
    <submittedName>
        <fullName evidence="2">Alginate export protein</fullName>
    </submittedName>
</protein>
<evidence type="ECO:0000313" key="2">
    <source>
        <dbReference type="EMBL" id="PTQ78881.1"/>
    </source>
</evidence>
<proteinExistence type="predicted"/>
<name>A0A2T5I4Y7_9PROT</name>
<evidence type="ECO:0000313" key="3">
    <source>
        <dbReference type="Proteomes" id="UP000244128"/>
    </source>
</evidence>
<dbReference type="Gene3D" id="2.40.160.100">
    <property type="match status" value="1"/>
</dbReference>
<accession>A0A2T5I4Y7</accession>
<sequence>MISKSQALYGLYSTFAPESIAPLKIDLYWLDYERDQGRFAAAQGREHRHSFGTRLFGSAKNWDWNLEAVFQIGHIGSQTISAWTVASDKGFTFTALPWSPRPGLKADIASGDKNPSDGRLTKADKSGHWFIKISVSHSIQCTDIT</sequence>
<dbReference type="Pfam" id="PF13372">
    <property type="entry name" value="Alginate_exp"/>
    <property type="match status" value="1"/>
</dbReference>
<dbReference type="InterPro" id="IPR025388">
    <property type="entry name" value="Alginate_export_dom"/>
</dbReference>
<dbReference type="AlphaFoldDB" id="A0A2T5I4Y7"/>
<reference evidence="2 3" key="1">
    <citation type="submission" date="2018-04" db="EMBL/GenBank/DDBJ databases">
        <title>Active sludge and wastewater microbial communities from Klosterneuburg, Austria.</title>
        <authorList>
            <person name="Wagner M."/>
        </authorList>
    </citation>
    <scope>NUCLEOTIDE SEQUENCE [LARGE SCALE GENOMIC DNA]</scope>
    <source>
        <strain evidence="2 3">Nm49</strain>
    </source>
</reference>
<dbReference type="Proteomes" id="UP000244128">
    <property type="component" value="Unassembled WGS sequence"/>
</dbReference>
<organism evidence="2 3">
    <name type="scientific">Nitrosomonas oligotropha</name>
    <dbReference type="NCBI Taxonomy" id="42354"/>
    <lineage>
        <taxon>Bacteria</taxon>
        <taxon>Pseudomonadati</taxon>
        <taxon>Pseudomonadota</taxon>
        <taxon>Betaproteobacteria</taxon>
        <taxon>Nitrosomonadales</taxon>
        <taxon>Nitrosomonadaceae</taxon>
        <taxon>Nitrosomonas</taxon>
    </lineage>
</organism>
<comment type="caution">
    <text evidence="2">The sequence shown here is derived from an EMBL/GenBank/DDBJ whole genome shotgun (WGS) entry which is preliminary data.</text>
</comment>
<feature type="domain" description="Alginate export" evidence="1">
    <location>
        <begin position="6"/>
        <end position="122"/>
    </location>
</feature>